<evidence type="ECO:0000313" key="1">
    <source>
        <dbReference type="EMBL" id="JAH19720.1"/>
    </source>
</evidence>
<sequence>MCLKLSDL</sequence>
<proteinExistence type="predicted"/>
<accession>A0A0E9QTV9</accession>
<reference evidence="1" key="1">
    <citation type="submission" date="2014-11" db="EMBL/GenBank/DDBJ databases">
        <authorList>
            <person name="Amaro Gonzalez C."/>
        </authorList>
    </citation>
    <scope>NUCLEOTIDE SEQUENCE</scope>
</reference>
<dbReference type="EMBL" id="GBXM01088857">
    <property type="protein sequence ID" value="JAH19720.1"/>
    <property type="molecule type" value="Transcribed_RNA"/>
</dbReference>
<reference evidence="1" key="2">
    <citation type="journal article" date="2015" name="Fish Shellfish Immunol.">
        <title>Early steps in the European eel (Anguilla anguilla)-Vibrio vulnificus interaction in the gills: Role of the RtxA13 toxin.</title>
        <authorList>
            <person name="Callol A."/>
            <person name="Pajuelo D."/>
            <person name="Ebbesson L."/>
            <person name="Teles M."/>
            <person name="MacKenzie S."/>
            <person name="Amaro C."/>
        </authorList>
    </citation>
    <scope>NUCLEOTIDE SEQUENCE</scope>
</reference>
<protein>
    <submittedName>
        <fullName evidence="1">Uncharacterized protein</fullName>
    </submittedName>
</protein>
<organism evidence="1">
    <name type="scientific">Anguilla anguilla</name>
    <name type="common">European freshwater eel</name>
    <name type="synonym">Muraena anguilla</name>
    <dbReference type="NCBI Taxonomy" id="7936"/>
    <lineage>
        <taxon>Eukaryota</taxon>
        <taxon>Metazoa</taxon>
        <taxon>Chordata</taxon>
        <taxon>Craniata</taxon>
        <taxon>Vertebrata</taxon>
        <taxon>Euteleostomi</taxon>
        <taxon>Actinopterygii</taxon>
        <taxon>Neopterygii</taxon>
        <taxon>Teleostei</taxon>
        <taxon>Anguilliformes</taxon>
        <taxon>Anguillidae</taxon>
        <taxon>Anguilla</taxon>
    </lineage>
</organism>
<name>A0A0E9QTV9_ANGAN</name>